<dbReference type="PANTHER" id="PTHR38445:SF10">
    <property type="entry name" value="GNTR-FAMILY TRANSCRIPTIONAL REGULATOR"/>
    <property type="match status" value="1"/>
</dbReference>
<evidence type="ECO:0000313" key="5">
    <source>
        <dbReference type="EMBL" id="KRM79910.1"/>
    </source>
</evidence>
<dbReference type="CDD" id="cd07377">
    <property type="entry name" value="WHTH_GntR"/>
    <property type="match status" value="1"/>
</dbReference>
<evidence type="ECO:0000256" key="3">
    <source>
        <dbReference type="ARBA" id="ARBA00023163"/>
    </source>
</evidence>
<reference evidence="5 6" key="1">
    <citation type="journal article" date="2015" name="Genome Announc.">
        <title>Expanding the biotechnology potential of lactobacilli through comparative genomics of 213 strains and associated genera.</title>
        <authorList>
            <person name="Sun Z."/>
            <person name="Harris H.M."/>
            <person name="McCann A."/>
            <person name="Guo C."/>
            <person name="Argimon S."/>
            <person name="Zhang W."/>
            <person name="Yang X."/>
            <person name="Jeffery I.B."/>
            <person name="Cooney J.C."/>
            <person name="Kagawa T.F."/>
            <person name="Liu W."/>
            <person name="Song Y."/>
            <person name="Salvetti E."/>
            <person name="Wrobel A."/>
            <person name="Rasinkangas P."/>
            <person name="Parkhill J."/>
            <person name="Rea M.C."/>
            <person name="O'Sullivan O."/>
            <person name="Ritari J."/>
            <person name="Douillard F.P."/>
            <person name="Paul Ross R."/>
            <person name="Yang R."/>
            <person name="Briner A.E."/>
            <person name="Felis G.E."/>
            <person name="de Vos W.M."/>
            <person name="Barrangou R."/>
            <person name="Klaenhammer T.R."/>
            <person name="Caufield P.W."/>
            <person name="Cui Y."/>
            <person name="Zhang H."/>
            <person name="O'Toole P.W."/>
        </authorList>
    </citation>
    <scope>NUCLEOTIDE SEQUENCE [LARGE SCALE GENOMIC DNA]</scope>
    <source>
        <strain evidence="5 6">DSM 20335</strain>
    </source>
</reference>
<evidence type="ECO:0000313" key="6">
    <source>
        <dbReference type="Proteomes" id="UP000051813"/>
    </source>
</evidence>
<dbReference type="InterPro" id="IPR000524">
    <property type="entry name" value="Tscrpt_reg_HTH_GntR"/>
</dbReference>
<evidence type="ECO:0000256" key="2">
    <source>
        <dbReference type="ARBA" id="ARBA00023125"/>
    </source>
</evidence>
<dbReference type="EMBL" id="AYYK01000001">
    <property type="protein sequence ID" value="KRM79910.1"/>
    <property type="molecule type" value="Genomic_DNA"/>
</dbReference>
<dbReference type="RefSeq" id="WP_057753892.1">
    <property type="nucleotide sequence ID" value="NZ_AYYK01000001.1"/>
</dbReference>
<dbReference type="GO" id="GO:0003700">
    <property type="term" value="F:DNA-binding transcription factor activity"/>
    <property type="evidence" value="ECO:0007669"/>
    <property type="project" value="InterPro"/>
</dbReference>
<dbReference type="GO" id="GO:0003677">
    <property type="term" value="F:DNA binding"/>
    <property type="evidence" value="ECO:0007669"/>
    <property type="project" value="UniProtKB-KW"/>
</dbReference>
<proteinExistence type="predicted"/>
<keyword evidence="1" id="KW-0805">Transcription regulation</keyword>
<dbReference type="InterPro" id="IPR036390">
    <property type="entry name" value="WH_DNA-bd_sf"/>
</dbReference>
<evidence type="ECO:0000256" key="1">
    <source>
        <dbReference type="ARBA" id="ARBA00023015"/>
    </source>
</evidence>
<dbReference type="SMART" id="SM00345">
    <property type="entry name" value="HTH_GNTR"/>
    <property type="match status" value="1"/>
</dbReference>
<dbReference type="Gene3D" id="1.10.10.10">
    <property type="entry name" value="Winged helix-like DNA-binding domain superfamily/Winged helix DNA-binding domain"/>
    <property type="match status" value="1"/>
</dbReference>
<dbReference type="InterPro" id="IPR036388">
    <property type="entry name" value="WH-like_DNA-bd_sf"/>
</dbReference>
<gene>
    <name evidence="5" type="ORF">FC84_GL000609</name>
</gene>
<keyword evidence="6" id="KW-1185">Reference proteome</keyword>
<sequence length="123" mass="13900">MHFDFSSAEPIYQQVADQIEEAIFAGAFVEGTQIPSTTEISREFKINPATVLKGMNILVEQQLIEKRRGLGMFVMSGAQNKIIAKRKASFYEDYVKSLIIESKKLGLSRSDLQGLIEKGYRHE</sequence>
<protein>
    <submittedName>
        <fullName evidence="5">Transcription regulator</fullName>
    </submittedName>
</protein>
<dbReference type="PANTHER" id="PTHR38445">
    <property type="entry name" value="HTH-TYPE TRANSCRIPTIONAL REPRESSOR YTRA"/>
    <property type="match status" value="1"/>
</dbReference>
<dbReference type="STRING" id="1423738.FC84_GL000609"/>
<feature type="domain" description="HTH gntR-type" evidence="4">
    <location>
        <begin position="9"/>
        <end position="77"/>
    </location>
</feature>
<organism evidence="5 6">
    <name type="scientific">Lapidilactobacillus dextrinicus DSM 20335</name>
    <dbReference type="NCBI Taxonomy" id="1423738"/>
    <lineage>
        <taxon>Bacteria</taxon>
        <taxon>Bacillati</taxon>
        <taxon>Bacillota</taxon>
        <taxon>Bacilli</taxon>
        <taxon>Lactobacillales</taxon>
        <taxon>Lactobacillaceae</taxon>
        <taxon>Lapidilactobacillus</taxon>
    </lineage>
</organism>
<accession>A0A0R2BV76</accession>
<dbReference type="SUPFAM" id="SSF46785">
    <property type="entry name" value="Winged helix' DNA-binding domain"/>
    <property type="match status" value="1"/>
</dbReference>
<dbReference type="AlphaFoldDB" id="A0A0R2BV76"/>
<dbReference type="OrthoDB" id="162505at2"/>
<keyword evidence="2" id="KW-0238">DNA-binding</keyword>
<comment type="caution">
    <text evidence="5">The sequence shown here is derived from an EMBL/GenBank/DDBJ whole genome shotgun (WGS) entry which is preliminary data.</text>
</comment>
<evidence type="ECO:0000259" key="4">
    <source>
        <dbReference type="PROSITE" id="PS50949"/>
    </source>
</evidence>
<dbReference type="Proteomes" id="UP000051813">
    <property type="component" value="Unassembled WGS sequence"/>
</dbReference>
<dbReference type="PROSITE" id="PS50949">
    <property type="entry name" value="HTH_GNTR"/>
    <property type="match status" value="1"/>
</dbReference>
<name>A0A0R2BV76_9LACO</name>
<keyword evidence="3" id="KW-0804">Transcription</keyword>
<dbReference type="PATRIC" id="fig|1423738.3.peg.618"/>
<dbReference type="Pfam" id="PF00392">
    <property type="entry name" value="GntR"/>
    <property type="match status" value="1"/>
</dbReference>